<dbReference type="RefSeq" id="WP_043452292.1">
    <property type="nucleotide sequence ID" value="NZ_JWTB01000019.1"/>
</dbReference>
<dbReference type="InterPro" id="IPR051704">
    <property type="entry name" value="FAD_aromatic-hydroxylase"/>
</dbReference>
<protein>
    <submittedName>
        <fullName evidence="2">Monooxygenase</fullName>
    </submittedName>
</protein>
<dbReference type="Gene3D" id="3.30.9.10">
    <property type="entry name" value="D-Amino Acid Oxidase, subunit A, domain 2"/>
    <property type="match status" value="1"/>
</dbReference>
<dbReference type="SUPFAM" id="SSF51905">
    <property type="entry name" value="FAD/NAD(P)-binding domain"/>
    <property type="match status" value="1"/>
</dbReference>
<dbReference type="AlphaFoldDB" id="A0A0B4DD96"/>
<accession>A0A0B4DD96</accession>
<evidence type="ECO:0000313" key="2">
    <source>
        <dbReference type="EMBL" id="KIC66717.1"/>
    </source>
</evidence>
<organism evidence="2 3">
    <name type="scientific">Pseudarthrobacter phenanthrenivorans</name>
    <name type="common">Arthrobacter phenanthrenivorans</name>
    <dbReference type="NCBI Taxonomy" id="361575"/>
    <lineage>
        <taxon>Bacteria</taxon>
        <taxon>Bacillati</taxon>
        <taxon>Actinomycetota</taxon>
        <taxon>Actinomycetes</taxon>
        <taxon>Micrococcales</taxon>
        <taxon>Micrococcaceae</taxon>
        <taxon>Pseudarthrobacter</taxon>
    </lineage>
</organism>
<dbReference type="Proteomes" id="UP000031196">
    <property type="component" value="Unassembled WGS sequence"/>
</dbReference>
<dbReference type="PANTHER" id="PTHR46865">
    <property type="entry name" value="OXIDOREDUCTASE-RELATED"/>
    <property type="match status" value="1"/>
</dbReference>
<dbReference type="PANTHER" id="PTHR46865:SF2">
    <property type="entry name" value="MONOOXYGENASE"/>
    <property type="match status" value="1"/>
</dbReference>
<keyword evidence="2" id="KW-0503">Monooxygenase</keyword>
<gene>
    <name evidence="2" type="ORF">RM50_09885</name>
</gene>
<name>A0A0B4DD96_PSEPS</name>
<reference evidence="2 3" key="1">
    <citation type="submission" date="2014-12" db="EMBL/GenBank/DDBJ databases">
        <title>Genome sequencing of Arthrobacter phenanthrenivorans SWC37.</title>
        <authorList>
            <person name="Tan P.W."/>
            <person name="Chan K.-G."/>
        </authorList>
    </citation>
    <scope>NUCLEOTIDE SEQUENCE [LARGE SCALE GENOMIC DNA]</scope>
    <source>
        <strain evidence="2 3">SWC37</strain>
    </source>
</reference>
<dbReference type="Pfam" id="PF01494">
    <property type="entry name" value="FAD_binding_3"/>
    <property type="match status" value="1"/>
</dbReference>
<dbReference type="Gene3D" id="3.50.50.60">
    <property type="entry name" value="FAD/NAD(P)-binding domain"/>
    <property type="match status" value="1"/>
</dbReference>
<evidence type="ECO:0000259" key="1">
    <source>
        <dbReference type="Pfam" id="PF01494"/>
    </source>
</evidence>
<dbReference type="OrthoDB" id="3356051at2"/>
<dbReference type="InterPro" id="IPR036188">
    <property type="entry name" value="FAD/NAD-bd_sf"/>
</dbReference>
<keyword evidence="2" id="KW-0560">Oxidoreductase</keyword>
<dbReference type="GO" id="GO:0071949">
    <property type="term" value="F:FAD binding"/>
    <property type="evidence" value="ECO:0007669"/>
    <property type="project" value="InterPro"/>
</dbReference>
<dbReference type="InterPro" id="IPR002938">
    <property type="entry name" value="FAD-bd"/>
</dbReference>
<dbReference type="EMBL" id="JWTB01000019">
    <property type="protein sequence ID" value="KIC66717.1"/>
    <property type="molecule type" value="Genomic_DNA"/>
</dbReference>
<evidence type="ECO:0000313" key="3">
    <source>
        <dbReference type="Proteomes" id="UP000031196"/>
    </source>
</evidence>
<feature type="domain" description="FAD-binding" evidence="1">
    <location>
        <begin position="5"/>
        <end position="161"/>
    </location>
</feature>
<dbReference type="PRINTS" id="PR00420">
    <property type="entry name" value="RNGMNOXGNASE"/>
</dbReference>
<comment type="caution">
    <text evidence="2">The sequence shown here is derived from an EMBL/GenBank/DDBJ whole genome shotgun (WGS) entry which is preliminary data.</text>
</comment>
<proteinExistence type="predicted"/>
<dbReference type="GO" id="GO:0004497">
    <property type="term" value="F:monooxygenase activity"/>
    <property type="evidence" value="ECO:0007669"/>
    <property type="project" value="UniProtKB-KW"/>
</dbReference>
<sequence length="370" mass="38769">MGQPTVLVCGAGIAGPTLAFWLARSGFRPTVVERASGLRSSGNPVDVHGAATGIARSMGILPRLQAAATRAPGLTFVAPSGRRIGPMRLGRPRGEDVEVPRSDLATILCDAVRDDAELLFGDSVAALDGDEAGINVSFEHAPPRRFDLVVGADGLHSTVRSIAFGPEDAFVRPLGLYIATLSLGRPAADPDSVVMYNQPGLSLTVHPVSGTAGAGFIFRGPRHPGPAFSDSGAQRRIVLGAFAGYDWPVPELPDLRQQLESAGDLYFDAVSQVRLASWSRGRVALLGDAASCVSQFGDGSSLAMIGAATLAQELAAAPGDPGTAFRRYEARHRKLAASRQRGYRLGARLLVPASRRGLAVRNVIARLLPG</sequence>